<dbReference type="NCBIfam" id="TIGR00651">
    <property type="entry name" value="pta"/>
    <property type="match status" value="1"/>
</dbReference>
<evidence type="ECO:0000256" key="8">
    <source>
        <dbReference type="ARBA" id="ARBA00031108"/>
    </source>
</evidence>
<dbReference type="AlphaFoldDB" id="A0A2Z4Y0Y1"/>
<dbReference type="EC" id="2.3.1.8" evidence="4"/>
<keyword evidence="6 10" id="KW-0808">Transferase</keyword>
<dbReference type="InterPro" id="IPR050500">
    <property type="entry name" value="Phos_Acetyltrans/Butyryltrans"/>
</dbReference>
<evidence type="ECO:0000313" key="11">
    <source>
        <dbReference type="Proteomes" id="UP000262583"/>
    </source>
</evidence>
<evidence type="ECO:0000313" key="10">
    <source>
        <dbReference type="EMBL" id="AXA34837.1"/>
    </source>
</evidence>
<protein>
    <recommendedName>
        <fullName evidence="5">Phosphate acetyltransferase</fullName>
        <ecNumber evidence="4">2.3.1.8</ecNumber>
    </recommendedName>
    <alternativeName>
        <fullName evidence="8">Phosphotransacetylase</fullName>
    </alternativeName>
</protein>
<evidence type="ECO:0000256" key="6">
    <source>
        <dbReference type="ARBA" id="ARBA00022679"/>
    </source>
</evidence>
<dbReference type="Gene3D" id="3.40.50.10950">
    <property type="match status" value="1"/>
</dbReference>
<organism evidence="10 11">
    <name type="scientific">Sumerlaea chitinivorans</name>
    <dbReference type="NCBI Taxonomy" id="2250252"/>
    <lineage>
        <taxon>Bacteria</taxon>
        <taxon>Candidatus Sumerlaeota</taxon>
        <taxon>Candidatus Sumerlaeia</taxon>
        <taxon>Candidatus Sumerlaeales</taxon>
        <taxon>Candidatus Sumerlaeaceae</taxon>
        <taxon>Candidatus Sumerlaea</taxon>
    </lineage>
</organism>
<name>A0A2Z4Y0Y1_SUMC1</name>
<comment type="catalytic activity">
    <reaction evidence="1">
        <text>acetyl-CoA + phosphate = acetyl phosphate + CoA</text>
        <dbReference type="Rhea" id="RHEA:19521"/>
        <dbReference type="ChEBI" id="CHEBI:22191"/>
        <dbReference type="ChEBI" id="CHEBI:43474"/>
        <dbReference type="ChEBI" id="CHEBI:57287"/>
        <dbReference type="ChEBI" id="CHEBI:57288"/>
        <dbReference type="EC" id="2.3.1.8"/>
    </reaction>
</comment>
<dbReference type="EMBL" id="CP030759">
    <property type="protein sequence ID" value="AXA34837.1"/>
    <property type="molecule type" value="Genomic_DNA"/>
</dbReference>
<reference evidence="10 11" key="1">
    <citation type="submission" date="2018-05" db="EMBL/GenBank/DDBJ databases">
        <title>A metagenomic window into the 2 km-deep terrestrial subsurface aquifer revealed taxonomically and functionally diverse microbial community comprising novel uncultured bacterial lineages.</title>
        <authorList>
            <person name="Kadnikov V.V."/>
            <person name="Mardanov A.V."/>
            <person name="Beletsky A.V."/>
            <person name="Banks D."/>
            <person name="Pimenov N.V."/>
            <person name="Frank Y.A."/>
            <person name="Karnachuk O.V."/>
            <person name="Ravin N.V."/>
        </authorList>
    </citation>
    <scope>NUCLEOTIDE SEQUENCE [LARGE SCALE GENOMIC DNA]</scope>
    <source>
        <strain evidence="10">BY</strain>
    </source>
</reference>
<dbReference type="Gene3D" id="3.40.50.10750">
    <property type="entry name" value="Isocitrate/Isopropylmalate dehydrogenase-like"/>
    <property type="match status" value="1"/>
</dbReference>
<dbReference type="InterPro" id="IPR042112">
    <property type="entry name" value="P_AcTrfase_dom2"/>
</dbReference>
<evidence type="ECO:0000256" key="7">
    <source>
        <dbReference type="ARBA" id="ARBA00023315"/>
    </source>
</evidence>
<dbReference type="PANTHER" id="PTHR43356">
    <property type="entry name" value="PHOSPHATE ACETYLTRANSFERASE"/>
    <property type="match status" value="1"/>
</dbReference>
<evidence type="ECO:0000256" key="2">
    <source>
        <dbReference type="ARBA" id="ARBA00004989"/>
    </source>
</evidence>
<dbReference type="PANTHER" id="PTHR43356:SF3">
    <property type="entry name" value="PHOSPHATE ACETYLTRANSFERASE"/>
    <property type="match status" value="1"/>
</dbReference>
<evidence type="ECO:0000256" key="5">
    <source>
        <dbReference type="ARBA" id="ARBA00021528"/>
    </source>
</evidence>
<comment type="similarity">
    <text evidence="3">Belongs to the phosphate acetyltransferase and butyryltransferase family.</text>
</comment>
<feature type="domain" description="Phosphate acetyl/butaryl transferase" evidence="9">
    <location>
        <begin position="8"/>
        <end position="333"/>
    </location>
</feature>
<dbReference type="SUPFAM" id="SSF53659">
    <property type="entry name" value="Isocitrate/Isopropylmalate dehydrogenase-like"/>
    <property type="match status" value="1"/>
</dbReference>
<evidence type="ECO:0000256" key="1">
    <source>
        <dbReference type="ARBA" id="ARBA00000705"/>
    </source>
</evidence>
<comment type="pathway">
    <text evidence="2">Metabolic intermediate biosynthesis; acetyl-CoA biosynthesis; acetyl-CoA from acetate: step 2/2.</text>
</comment>
<dbReference type="GO" id="GO:0008959">
    <property type="term" value="F:phosphate acetyltransferase activity"/>
    <property type="evidence" value="ECO:0007669"/>
    <property type="project" value="UniProtKB-EC"/>
</dbReference>
<accession>A0A2Z4Y0Y1</accession>
<evidence type="ECO:0000256" key="4">
    <source>
        <dbReference type="ARBA" id="ARBA00012707"/>
    </source>
</evidence>
<dbReference type="NCBIfam" id="NF007233">
    <property type="entry name" value="PRK09653.1"/>
    <property type="match status" value="1"/>
</dbReference>
<dbReference type="InterPro" id="IPR004614">
    <property type="entry name" value="P_AcTrfase"/>
</dbReference>
<gene>
    <name evidence="10" type="ORF">BRCON_0060</name>
</gene>
<dbReference type="InterPro" id="IPR042113">
    <property type="entry name" value="P_AcTrfase_dom1"/>
</dbReference>
<sequence>MKTMTQTVQEKIIALAATRKRRIVLPEAGGDNRTLHAAATVAKEGFAIPVLVGDPDKIFSLAKAEGVDVSQLEIINPVADAAKLDQVAREYMEKRRKENLTIEQARQIVSDPLYWAAMMVARDEADGMTAGAITTTGDVLRASIKCIGLQPGIKTVSSHFIMVVPDCPLGEQGVMLFADCAVLPDPTPEQLADIAIATAEMMQKLLGFEPRVAMLSFSTKGSAQHPMVDKVRQATDLVKKARPDLLCDGELQADAALIESIGKRKAPDSPMAGRANVLIFPDLDAGNIAYKLVQRLAKADAIGPVLQGLAKSVNDLSRGCSVRDIVDVIAITAAKANFL</sequence>
<dbReference type="InterPro" id="IPR012147">
    <property type="entry name" value="P_Ac_Bu_trans"/>
</dbReference>
<proteinExistence type="inferred from homology"/>
<dbReference type="InterPro" id="IPR002505">
    <property type="entry name" value="PTA_PTB"/>
</dbReference>
<dbReference type="PIRSF" id="PIRSF000428">
    <property type="entry name" value="P_Ac_trans"/>
    <property type="match status" value="1"/>
</dbReference>
<evidence type="ECO:0000256" key="3">
    <source>
        <dbReference type="ARBA" id="ARBA00005656"/>
    </source>
</evidence>
<dbReference type="Pfam" id="PF01515">
    <property type="entry name" value="PTA_PTB"/>
    <property type="match status" value="1"/>
</dbReference>
<dbReference type="Proteomes" id="UP000262583">
    <property type="component" value="Chromosome"/>
</dbReference>
<dbReference type="KEGG" id="schv:BRCON_0060"/>
<keyword evidence="7" id="KW-0012">Acyltransferase</keyword>
<evidence type="ECO:0000259" key="9">
    <source>
        <dbReference type="Pfam" id="PF01515"/>
    </source>
</evidence>